<dbReference type="EMBL" id="FMCS01000003">
    <property type="protein sequence ID" value="SCE94603.1"/>
    <property type="molecule type" value="Genomic_DNA"/>
</dbReference>
<dbReference type="Proteomes" id="UP000199629">
    <property type="component" value="Unassembled WGS sequence"/>
</dbReference>
<evidence type="ECO:0000313" key="2">
    <source>
        <dbReference type="Proteomes" id="UP000199629"/>
    </source>
</evidence>
<sequence length="175" mass="19361">MRRQINEFLALKDQVVRSWSGVEMAVRGGDGPAPEFAGQDVPCRHLSALHARTDTGDTVTIATYQDDCLFGLRIELSAGPGGDDDSHGYRRRALPELPTGLIRAVSIDLDGDVLAEVGLEVDGRHLLLVAGEADEDFEGRLVWRRLDESVLAFTDPNTVEQLQWASPRRRLQRIT</sequence>
<reference evidence="2" key="1">
    <citation type="submission" date="2016-06" db="EMBL/GenBank/DDBJ databases">
        <authorList>
            <person name="Varghese N."/>
            <person name="Submissions Spin"/>
        </authorList>
    </citation>
    <scope>NUCLEOTIDE SEQUENCE [LARGE SCALE GENOMIC DNA]</scope>
    <source>
        <strain evidence="2">DSM 45246</strain>
    </source>
</reference>
<gene>
    <name evidence="1" type="ORF">GA0070214_103494</name>
</gene>
<evidence type="ECO:0000313" key="1">
    <source>
        <dbReference type="EMBL" id="SCE94603.1"/>
    </source>
</evidence>
<protein>
    <submittedName>
        <fullName evidence="1">Uncharacterized protein</fullName>
    </submittedName>
</protein>
<proteinExistence type="predicted"/>
<keyword evidence="2" id="KW-1185">Reference proteome</keyword>
<dbReference type="AlphaFoldDB" id="A0A1C4WEI3"/>
<organism evidence="1 2">
    <name type="scientific">Micromonospora chaiyaphumensis</name>
    <dbReference type="NCBI Taxonomy" id="307119"/>
    <lineage>
        <taxon>Bacteria</taxon>
        <taxon>Bacillati</taxon>
        <taxon>Actinomycetota</taxon>
        <taxon>Actinomycetes</taxon>
        <taxon>Micromonosporales</taxon>
        <taxon>Micromonosporaceae</taxon>
        <taxon>Micromonospora</taxon>
    </lineage>
</organism>
<accession>A0A1C4WEI3</accession>
<name>A0A1C4WEI3_9ACTN</name>